<keyword evidence="1" id="KW-0963">Cytoplasm</keyword>
<dbReference type="PIRSF" id="PIRSF006755">
    <property type="entry name" value="DTB_synth"/>
    <property type="match status" value="1"/>
</dbReference>
<comment type="caution">
    <text evidence="1">Lacks conserved residue(s) required for the propagation of feature annotation.</text>
</comment>
<dbReference type="AlphaFoldDB" id="A0A542Z8V1"/>
<dbReference type="InterPro" id="IPR004472">
    <property type="entry name" value="DTB_synth_BioD"/>
</dbReference>
<feature type="binding site" evidence="1">
    <location>
        <begin position="115"/>
        <end position="118"/>
    </location>
    <ligand>
        <name>ATP</name>
        <dbReference type="ChEBI" id="CHEBI:30616"/>
    </ligand>
</feature>
<dbReference type="Proteomes" id="UP000319514">
    <property type="component" value="Unassembled WGS sequence"/>
</dbReference>
<dbReference type="SUPFAM" id="SSF52540">
    <property type="entry name" value="P-loop containing nucleoside triphosphate hydrolases"/>
    <property type="match status" value="1"/>
</dbReference>
<dbReference type="EMBL" id="VFOQ01000002">
    <property type="protein sequence ID" value="TQL56773.1"/>
    <property type="molecule type" value="Genomic_DNA"/>
</dbReference>
<evidence type="ECO:0000256" key="1">
    <source>
        <dbReference type="HAMAP-Rule" id="MF_00336"/>
    </source>
</evidence>
<dbReference type="CDD" id="cd03109">
    <property type="entry name" value="DTBS"/>
    <property type="match status" value="1"/>
</dbReference>
<keyword evidence="1" id="KW-0093">Biotin biosynthesis</keyword>
<dbReference type="HAMAP" id="MF_00336">
    <property type="entry name" value="BioD"/>
    <property type="match status" value="1"/>
</dbReference>
<feature type="binding site" evidence="1">
    <location>
        <position position="212"/>
    </location>
    <ligand>
        <name>ATP</name>
        <dbReference type="ChEBI" id="CHEBI:30616"/>
    </ligand>
</feature>
<dbReference type="GO" id="GO:0009102">
    <property type="term" value="P:biotin biosynthetic process"/>
    <property type="evidence" value="ECO:0007669"/>
    <property type="project" value="UniProtKB-UniRule"/>
</dbReference>
<comment type="pathway">
    <text evidence="1">Cofactor biosynthesis; biotin biosynthesis; biotin from 7,8-diaminononanoate: step 1/2.</text>
</comment>
<dbReference type="GO" id="GO:0005829">
    <property type="term" value="C:cytosol"/>
    <property type="evidence" value="ECO:0007669"/>
    <property type="project" value="TreeGrafter"/>
</dbReference>
<protein>
    <recommendedName>
        <fullName evidence="1">ATP-dependent dethiobiotin synthetase BioD</fullName>
        <ecNumber evidence="1">6.3.3.3</ecNumber>
    </recommendedName>
    <alternativeName>
        <fullName evidence="1">DTB synthetase</fullName>
        <shortName evidence="1">DTBS</shortName>
    </alternativeName>
    <alternativeName>
        <fullName evidence="1">Dethiobiotin synthase</fullName>
    </alternativeName>
</protein>
<comment type="cofactor">
    <cofactor evidence="1">
        <name>Mg(2+)</name>
        <dbReference type="ChEBI" id="CHEBI:18420"/>
    </cofactor>
</comment>
<accession>A0A542Z8V1</accession>
<sequence>MPDLPPVIVVTGTGTEIGKTVVTAALAASLLHRGLRVTVVKATQTGLQPGEPGDVDEVAALAGDVRARELVRLPDPLAPDAAARVAGVEIPTVAEHADSVMHLIRDGSADVVLVEGAGGLLVRMDSDGATIADLGTALEARGARVGFLVVATAGLGTLNHSALTAEALRHRGLDCLGFVIGSWPEDPDLAMRCNLDDLPAVTGAPLLGWVPEGAGRWEPERFRAEAPAWLRVE</sequence>
<feature type="binding site" evidence="1">
    <location>
        <position position="20"/>
    </location>
    <ligand>
        <name>Mg(2+)</name>
        <dbReference type="ChEBI" id="CHEBI:18420"/>
    </ligand>
</feature>
<keyword evidence="1" id="KW-0436">Ligase</keyword>
<feature type="active site" evidence="1">
    <location>
        <position position="41"/>
    </location>
</feature>
<dbReference type="InterPro" id="IPR027417">
    <property type="entry name" value="P-loop_NTPase"/>
</dbReference>
<keyword evidence="1" id="KW-0479">Metal-binding</keyword>
<comment type="subcellular location">
    <subcellularLocation>
        <location evidence="1">Cytoplasm</location>
    </subcellularLocation>
</comment>
<dbReference type="PANTHER" id="PTHR43210">
    <property type="entry name" value="DETHIOBIOTIN SYNTHETASE"/>
    <property type="match status" value="1"/>
</dbReference>
<dbReference type="EC" id="6.3.3.3" evidence="1"/>
<comment type="subunit">
    <text evidence="1">Homodimer.</text>
</comment>
<dbReference type="GO" id="GO:0005524">
    <property type="term" value="F:ATP binding"/>
    <property type="evidence" value="ECO:0007669"/>
    <property type="project" value="UniProtKB-UniRule"/>
</dbReference>
<feature type="binding site" evidence="1">
    <location>
        <position position="45"/>
    </location>
    <ligand>
        <name>substrate</name>
    </ligand>
</feature>
<dbReference type="UniPathway" id="UPA00078">
    <property type="reaction ID" value="UER00161"/>
</dbReference>
<feature type="binding site" evidence="1">
    <location>
        <position position="54"/>
    </location>
    <ligand>
        <name>ATP</name>
        <dbReference type="ChEBI" id="CHEBI:30616"/>
    </ligand>
</feature>
<keyword evidence="1" id="KW-0547">Nucleotide-binding</keyword>
<feature type="binding site" evidence="1">
    <location>
        <begin position="181"/>
        <end position="182"/>
    </location>
    <ligand>
        <name>ATP</name>
        <dbReference type="ChEBI" id="CHEBI:30616"/>
    </ligand>
</feature>
<proteinExistence type="inferred from homology"/>
<reference evidence="2 3" key="1">
    <citation type="submission" date="2019-06" db="EMBL/GenBank/DDBJ databases">
        <title>Sequencing the genomes of 1000 actinobacteria strains.</title>
        <authorList>
            <person name="Klenk H.-P."/>
        </authorList>
    </citation>
    <scope>NUCLEOTIDE SEQUENCE [LARGE SCALE GENOMIC DNA]</scope>
    <source>
        <strain evidence="2 3">DSM 18082</strain>
    </source>
</reference>
<dbReference type="Gene3D" id="3.40.50.300">
    <property type="entry name" value="P-loop containing nucleotide triphosphate hydrolases"/>
    <property type="match status" value="1"/>
</dbReference>
<comment type="caution">
    <text evidence="2">The sequence shown here is derived from an EMBL/GenBank/DDBJ whole genome shotgun (WGS) entry which is preliminary data.</text>
</comment>
<keyword evidence="1" id="KW-0067">ATP-binding</keyword>
<keyword evidence="3" id="KW-1185">Reference proteome</keyword>
<dbReference type="NCBIfam" id="TIGR00347">
    <property type="entry name" value="bioD"/>
    <property type="match status" value="1"/>
</dbReference>
<comment type="similarity">
    <text evidence="1">Belongs to the dethiobiotin synthetase family.</text>
</comment>
<dbReference type="RefSeq" id="WP_221632662.1">
    <property type="nucleotide sequence ID" value="NZ_BAAAKX010000008.1"/>
</dbReference>
<name>A0A542Z8V1_9MICO</name>
<gene>
    <name evidence="1" type="primary">bioD</name>
    <name evidence="2" type="ORF">FB474_3534</name>
</gene>
<dbReference type="GO" id="GO:0004141">
    <property type="term" value="F:dethiobiotin synthase activity"/>
    <property type="evidence" value="ECO:0007669"/>
    <property type="project" value="UniProtKB-UniRule"/>
</dbReference>
<dbReference type="Pfam" id="PF13500">
    <property type="entry name" value="AAA_26"/>
    <property type="match status" value="1"/>
</dbReference>
<keyword evidence="1" id="KW-0460">Magnesium</keyword>
<organism evidence="2 3">
    <name type="scientific">Oryzihumus leptocrescens</name>
    <dbReference type="NCBI Taxonomy" id="297536"/>
    <lineage>
        <taxon>Bacteria</taxon>
        <taxon>Bacillati</taxon>
        <taxon>Actinomycetota</taxon>
        <taxon>Actinomycetes</taxon>
        <taxon>Micrococcales</taxon>
        <taxon>Intrasporangiaceae</taxon>
        <taxon>Oryzihumus</taxon>
    </lineage>
</organism>
<feature type="binding site" evidence="1">
    <location>
        <position position="54"/>
    </location>
    <ligand>
        <name>Mg(2+)</name>
        <dbReference type="ChEBI" id="CHEBI:18420"/>
    </ligand>
</feature>
<evidence type="ECO:0000313" key="3">
    <source>
        <dbReference type="Proteomes" id="UP000319514"/>
    </source>
</evidence>
<feature type="binding site" evidence="1">
    <location>
        <begin position="16"/>
        <end position="21"/>
    </location>
    <ligand>
        <name>ATP</name>
        <dbReference type="ChEBI" id="CHEBI:30616"/>
    </ligand>
</feature>
<dbReference type="GO" id="GO:0000287">
    <property type="term" value="F:magnesium ion binding"/>
    <property type="evidence" value="ECO:0007669"/>
    <property type="project" value="UniProtKB-UniRule"/>
</dbReference>
<feature type="binding site" evidence="1">
    <location>
        <position position="115"/>
    </location>
    <ligand>
        <name>Mg(2+)</name>
        <dbReference type="ChEBI" id="CHEBI:18420"/>
    </ligand>
</feature>
<comment type="function">
    <text evidence="1">Catalyzes a mechanistically unusual reaction, the ATP-dependent insertion of CO2 between the N7 and N8 nitrogen atoms of 7,8-diaminopelargonic acid (DAPA, also called 7,8-diammoniononanoate) to form a ureido ring.</text>
</comment>
<dbReference type="PANTHER" id="PTHR43210:SF5">
    <property type="entry name" value="DETHIOBIOTIN SYNTHETASE"/>
    <property type="match status" value="1"/>
</dbReference>
<comment type="catalytic activity">
    <reaction evidence="1">
        <text>(7R,8S)-7,8-diammoniononanoate + CO2 + ATP = (4R,5S)-dethiobiotin + ADP + phosphate + 3 H(+)</text>
        <dbReference type="Rhea" id="RHEA:15805"/>
        <dbReference type="ChEBI" id="CHEBI:15378"/>
        <dbReference type="ChEBI" id="CHEBI:16526"/>
        <dbReference type="ChEBI" id="CHEBI:30616"/>
        <dbReference type="ChEBI" id="CHEBI:43474"/>
        <dbReference type="ChEBI" id="CHEBI:149469"/>
        <dbReference type="ChEBI" id="CHEBI:149473"/>
        <dbReference type="ChEBI" id="CHEBI:456216"/>
        <dbReference type="EC" id="6.3.3.3"/>
    </reaction>
</comment>
<evidence type="ECO:0000313" key="2">
    <source>
        <dbReference type="EMBL" id="TQL56773.1"/>
    </source>
</evidence>